<proteinExistence type="predicted"/>
<dbReference type="InterPro" id="IPR014710">
    <property type="entry name" value="RmlC-like_jellyroll"/>
</dbReference>
<dbReference type="InterPro" id="IPR053146">
    <property type="entry name" value="QDO-like"/>
</dbReference>
<dbReference type="InterPro" id="IPR011051">
    <property type="entry name" value="RmlC_Cupin_sf"/>
</dbReference>
<accession>A0A4V3AA72</accession>
<evidence type="ECO:0000313" key="3">
    <source>
        <dbReference type="Proteomes" id="UP000295096"/>
    </source>
</evidence>
<dbReference type="AlphaFoldDB" id="A0A4V3AA72"/>
<dbReference type="Proteomes" id="UP000295096">
    <property type="component" value="Unassembled WGS sequence"/>
</dbReference>
<keyword evidence="3" id="KW-1185">Reference proteome</keyword>
<comment type="caution">
    <text evidence="2">The sequence shown here is derived from an EMBL/GenBank/DDBJ whole genome shotgun (WGS) entry which is preliminary data.</text>
</comment>
<evidence type="ECO:0000259" key="1">
    <source>
        <dbReference type="Pfam" id="PF07883"/>
    </source>
</evidence>
<dbReference type="InterPro" id="IPR013096">
    <property type="entry name" value="Cupin_2"/>
</dbReference>
<feature type="domain" description="Cupin type-2" evidence="1">
    <location>
        <begin position="48"/>
        <end position="114"/>
    </location>
</feature>
<name>A0A4V3AA72_9PROT</name>
<dbReference type="Pfam" id="PF07883">
    <property type="entry name" value="Cupin_2"/>
    <property type="match status" value="1"/>
</dbReference>
<dbReference type="OrthoDB" id="9798709at2"/>
<gene>
    <name evidence="2" type="ORF">E2C06_13620</name>
</gene>
<dbReference type="PANTHER" id="PTHR36440">
    <property type="entry name" value="PUTATIVE (AFU_ORTHOLOGUE AFUA_8G07350)-RELATED"/>
    <property type="match status" value="1"/>
</dbReference>
<dbReference type="EMBL" id="SMSJ01000015">
    <property type="protein sequence ID" value="TDH62005.1"/>
    <property type="molecule type" value="Genomic_DNA"/>
</dbReference>
<dbReference type="RefSeq" id="WP_133289157.1">
    <property type="nucleotide sequence ID" value="NZ_SMSJ01000015.1"/>
</dbReference>
<protein>
    <submittedName>
        <fullName evidence="2">Cupin domain-containing protein</fullName>
    </submittedName>
</protein>
<dbReference type="Gene3D" id="2.60.120.10">
    <property type="entry name" value="Jelly Rolls"/>
    <property type="match status" value="1"/>
</dbReference>
<dbReference type="PANTHER" id="PTHR36440:SF1">
    <property type="entry name" value="PUTATIVE (AFU_ORTHOLOGUE AFUA_8G07350)-RELATED"/>
    <property type="match status" value="1"/>
</dbReference>
<dbReference type="SUPFAM" id="SSF51182">
    <property type="entry name" value="RmlC-like cupins"/>
    <property type="match status" value="1"/>
</dbReference>
<organism evidence="2 3">
    <name type="scientific">Dankookia rubra</name>
    <dbReference type="NCBI Taxonomy" id="1442381"/>
    <lineage>
        <taxon>Bacteria</taxon>
        <taxon>Pseudomonadati</taxon>
        <taxon>Pseudomonadota</taxon>
        <taxon>Alphaproteobacteria</taxon>
        <taxon>Acetobacterales</taxon>
        <taxon>Roseomonadaceae</taxon>
        <taxon>Dankookia</taxon>
    </lineage>
</organism>
<evidence type="ECO:0000313" key="2">
    <source>
        <dbReference type="EMBL" id="TDH62005.1"/>
    </source>
</evidence>
<sequence length="166" mass="17787">MAADVPTGGKKAMSRTAEARSLWFMNGHVTVHLARAEHKGGFSITEHRMPAGFGPPYHVHHDEDETFYLLDGEIRCKQAERILHAKAGDVVHLARGIPHGFKVLSPGGARVLIVSTGGFEAMLRAASVVAPSDSLPEPQEPTPEMQARLAQICAENGIEVLGPPIG</sequence>
<reference evidence="2 3" key="1">
    <citation type="journal article" date="2016" name="J. Microbiol.">
        <title>Dankookia rubra gen. nov., sp. nov., an alphaproteobacterium isolated from sediment of a shallow stream.</title>
        <authorList>
            <person name="Kim W.H."/>
            <person name="Kim D.H."/>
            <person name="Kang K."/>
            <person name="Ahn T.Y."/>
        </authorList>
    </citation>
    <scope>NUCLEOTIDE SEQUENCE [LARGE SCALE GENOMIC DNA]</scope>
    <source>
        <strain evidence="2 3">JCM30602</strain>
    </source>
</reference>